<feature type="compositionally biased region" description="Polar residues" evidence="1">
    <location>
        <begin position="1069"/>
        <end position="1079"/>
    </location>
</feature>
<evidence type="ECO:0000259" key="2">
    <source>
        <dbReference type="Pfam" id="PF14643"/>
    </source>
</evidence>
<dbReference type="InterPro" id="IPR027914">
    <property type="entry name" value="DUF4456"/>
</dbReference>
<evidence type="ECO:0000259" key="3">
    <source>
        <dbReference type="Pfam" id="PF14644"/>
    </source>
</evidence>
<feature type="compositionally biased region" description="Basic residues" evidence="1">
    <location>
        <begin position="1104"/>
        <end position="1113"/>
    </location>
</feature>
<sequence length="1468" mass="170047">MAQSEVPTPKVVPEGQVYRQIFDAEVSLVESLEKERRSYKSKSAPVLPLVRESRSVTGHGILSRRQREWTQARLNDSYIENPVYYKYAALEAIERDSVPDNYEAIQEVRGLMSDLPKKSQAKSNIVEKIKASRKERHETTLEDMYQELAMISTDLEPRIIEASETLQVKLAENDKEIDHLMQLIEKDDDLIGYEIKDLHKLWINVAAHSSVRQSWIKDMQKSLEQVELDRSSLLRETLRSYDKTLERIAHLMPPDVHRMLEKEALHINSTILTNKRSCADLIAHLLSADIERERKCYIKWQTRVEDWRLLKCKESTRKFSEFMQSPPIKDPPDVQRELECFTLEQKAINSRRHDILESLRNLKPPNSTKSAVYQWHSSLVSLGHDLEELHIKYKTILNEEYEKVIQRCLEEVCKYKEEFIASGILDDVRIDEVLNEHFLPLVGEKQTKFEYEVEKMERSLENLTSFQEMLIKSLFKFVQGSAHLWDLHELGLAHQERTLQESLEKNRQDHDAVNQVKEANLDIVMDKMRQDSTQTALTVSLNQAMALLKTIKQMYHDFHNAQVETACSYPAMVQEELKTYDSEICKYFQVNRNPPKELGKGKAAISPHPQRQTKVGHQALEDILTTSNGTSFYILKEPGEHGLPDTPESIRSMKTCMTFLTENSDAEDTASPYLDAISIKEELFVELRKHVRMEFLEHLEKWKEQALEHSNSVVSAKMEELNSELDLRLHLHEPRAARAQQDVHNVRAAELILHRDRVDQHCKGVVTTLNEFKTRFHEMVEEHDKETEYFKRSVQELEATFVSATKTHELLAIQDQVTNRVEQYMDIIRSSIRSFRHDLDGILSTLRNSNARFRKTFKVFSDGGNFSTDEIDEYRKRLEKMASRIDSSEGSFMGELEGMETKRLEAATDYAGKLEDRFKHHLFDLTYIEKITRWLTNIQVKVKSEVAFSNSQAKKLAVFMATFDRHIDAVEKPNLDKEQVTAREVQASLIPILQAFHERCVYLNALLNDATPSLNVLRSGIKVGFSDEKNADQKDKQSAVKPELKSRKSKKKQKSVQEIDVIEEENKPKTSPLSMTSSKSLDDEDRPKTVPSDLKRTDIEKVKSAGRTRKTSGNKKDQGPKYDKKYLIFGEVPDDGEHFLAKINNILREGLEGLLATAEMYYRQKGLQRLPTRPKAIQENFDACAEILVQRLLSYKTQAEDYHNSCIQELRSQLQKFSTLIVRVPPLAINVVLEEQMKELENKREQKRKEYQQHRTELDQRKQQYQSQLRPSLGHPHNRNEMDSLCQQEIQRTTEANNAIRDHADTLMKMEVQFGASFVEKLAHICETMLLQFDAVLTIDDVLVGVVEPKPKTTKQLLRDKIAGGEENKDKLEPFPSGSATWDGLPTNEFDIEQRMEKITRTPTIKTVKTTQAHFAAIKARDKAYEEYKSKFFAALVSIKEKRNAELDDEAHWSKSWQRSTETIKNLY</sequence>
<feature type="compositionally biased region" description="Basic and acidic residues" evidence="1">
    <location>
        <begin position="1085"/>
        <end position="1103"/>
    </location>
</feature>
<gene>
    <name evidence="5" type="primary">LOC116294539</name>
</gene>
<dbReference type="PANTHER" id="PTHR21444:SF14">
    <property type="entry name" value="COILED-COIL DOMAIN-CONTAINING PROTEIN 180"/>
    <property type="match status" value="1"/>
</dbReference>
<dbReference type="GeneID" id="116294539"/>
<reference evidence="5" key="1">
    <citation type="submission" date="2025-08" db="UniProtKB">
        <authorList>
            <consortium name="RefSeq"/>
        </authorList>
    </citation>
    <scope>IDENTIFICATION</scope>
    <source>
        <tissue evidence="5">Tentacle</tissue>
    </source>
</reference>
<dbReference type="KEGG" id="aten:116294539"/>
<evidence type="ECO:0000256" key="1">
    <source>
        <dbReference type="SAM" id="MobiDB-lite"/>
    </source>
</evidence>
<organism evidence="4 5">
    <name type="scientific">Actinia tenebrosa</name>
    <name type="common">Australian red waratah sea anemone</name>
    <dbReference type="NCBI Taxonomy" id="6105"/>
    <lineage>
        <taxon>Eukaryota</taxon>
        <taxon>Metazoa</taxon>
        <taxon>Cnidaria</taxon>
        <taxon>Anthozoa</taxon>
        <taxon>Hexacorallia</taxon>
        <taxon>Actiniaria</taxon>
        <taxon>Actiniidae</taxon>
        <taxon>Actinia</taxon>
    </lineage>
</organism>
<dbReference type="OrthoDB" id="431588at2759"/>
<evidence type="ECO:0000313" key="4">
    <source>
        <dbReference type="Proteomes" id="UP000515163"/>
    </source>
</evidence>
<dbReference type="InParanoid" id="A0A6P8HS79"/>
<feature type="compositionally biased region" description="Basic and acidic residues" evidence="1">
    <location>
        <begin position="1028"/>
        <end position="1046"/>
    </location>
</feature>
<accession>A0A6P8HS79</accession>
<keyword evidence="4" id="KW-1185">Reference proteome</keyword>
<evidence type="ECO:0000313" key="5">
    <source>
        <dbReference type="RefSeq" id="XP_031558023.1"/>
    </source>
</evidence>
<dbReference type="PANTHER" id="PTHR21444">
    <property type="entry name" value="COILED-COIL DOMAIN-CONTAINING PROTEIN 180"/>
    <property type="match status" value="1"/>
</dbReference>
<protein>
    <submittedName>
        <fullName evidence="5">Coiled-coil domain-containing protein 180-like</fullName>
    </submittedName>
</protein>
<dbReference type="InterPro" id="IPR028089">
    <property type="entry name" value="DUF4455"/>
</dbReference>
<feature type="region of interest" description="Disordered" evidence="1">
    <location>
        <begin position="1028"/>
        <end position="1119"/>
    </location>
</feature>
<feature type="compositionally biased region" description="Basic and acidic residues" evidence="1">
    <location>
        <begin position="1244"/>
        <end position="1262"/>
    </location>
</feature>
<feature type="domain" description="DUF4456" evidence="3">
    <location>
        <begin position="1155"/>
        <end position="1359"/>
    </location>
</feature>
<feature type="domain" description="DUF4455" evidence="2">
    <location>
        <begin position="131"/>
        <end position="596"/>
    </location>
</feature>
<dbReference type="RefSeq" id="XP_031558023.1">
    <property type="nucleotide sequence ID" value="XM_031702163.1"/>
</dbReference>
<dbReference type="Proteomes" id="UP000515163">
    <property type="component" value="Unplaced"/>
</dbReference>
<dbReference type="Pfam" id="PF14644">
    <property type="entry name" value="DUF4456"/>
    <property type="match status" value="1"/>
</dbReference>
<name>A0A6P8HS79_ACTTE</name>
<dbReference type="Pfam" id="PF14643">
    <property type="entry name" value="DUF4455"/>
    <property type="match status" value="1"/>
</dbReference>
<feature type="region of interest" description="Disordered" evidence="1">
    <location>
        <begin position="1244"/>
        <end position="1280"/>
    </location>
</feature>
<dbReference type="FunCoup" id="A0A6P8HS79">
    <property type="interactions" value="85"/>
</dbReference>
<proteinExistence type="predicted"/>